<evidence type="ECO:0000256" key="1">
    <source>
        <dbReference type="ARBA" id="ARBA00023242"/>
    </source>
</evidence>
<dbReference type="Proteomes" id="UP000016933">
    <property type="component" value="Unassembled WGS sequence"/>
</dbReference>
<dbReference type="CDD" id="cd00067">
    <property type="entry name" value="GAL4"/>
    <property type="match status" value="1"/>
</dbReference>
<protein>
    <recommendedName>
        <fullName evidence="3">Zn(2)-C6 fungal-type domain-containing protein</fullName>
    </recommendedName>
</protein>
<keyword evidence="1" id="KW-0539">Nucleus</keyword>
<dbReference type="InterPro" id="IPR053157">
    <property type="entry name" value="Sterol_Uptake_Regulator"/>
</dbReference>
<dbReference type="SMART" id="SM00066">
    <property type="entry name" value="GAL4"/>
    <property type="match status" value="1"/>
</dbReference>
<sequence length="436" mass="49341">MDENGESIANGAHSLRNSPQANVAEKRPLSNGSSTSTPARGAKKPRAPHTKSRQGCLRCKRRRVKCNEEQPKCRACQIRGEDCRYPEKVACSTCLRIECVCFDNALPPVQHADESSVDFEFIYHYGRFTYDTVFLEPINEHAKPLFTPPDCLQYPFLMDLYMALAATHLATLNPAEASRYTVHAIRYQNRAFGRFSGTLVDPKVEDCLPMFLFSAMLGILQLALSRIPQPADHLTPPIETLLELRRLWKGSRSILQHSKNMMPPDAYASIFDNDEDEPRRSHIRAPPTNSDLQGECWLPLKDLLNLVETTFPSPTPTSFSITPDDVDNPDISDDDACKIAIAYLRRVTAVHLSHRPALLLAWPVIIADKFLHLVHEEHPRAQAICACYGFLLRRLNDRWWARGFGQDLILQLASTSNRDVYKEFYGRIFESAMSDG</sequence>
<feature type="region of interest" description="Disordered" evidence="2">
    <location>
        <begin position="1"/>
        <end position="53"/>
    </location>
</feature>
<dbReference type="GO" id="GO:0001228">
    <property type="term" value="F:DNA-binding transcription activator activity, RNA polymerase II-specific"/>
    <property type="evidence" value="ECO:0007669"/>
    <property type="project" value="TreeGrafter"/>
</dbReference>
<dbReference type="eggNOG" id="ENOG502TKVH">
    <property type="taxonomic scope" value="Eukaryota"/>
</dbReference>
<feature type="domain" description="Zn(2)-C6 fungal-type" evidence="3">
    <location>
        <begin position="55"/>
        <end position="85"/>
    </location>
</feature>
<dbReference type="Pfam" id="PF00172">
    <property type="entry name" value="Zn_clus"/>
    <property type="match status" value="1"/>
</dbReference>
<evidence type="ECO:0000256" key="2">
    <source>
        <dbReference type="SAM" id="MobiDB-lite"/>
    </source>
</evidence>
<dbReference type="InterPro" id="IPR001138">
    <property type="entry name" value="Zn2Cys6_DnaBD"/>
</dbReference>
<organism evidence="4 5">
    <name type="scientific">Dothistroma septosporum (strain NZE10 / CBS 128990)</name>
    <name type="common">Red band needle blight fungus</name>
    <name type="synonym">Mycosphaerella pini</name>
    <dbReference type="NCBI Taxonomy" id="675120"/>
    <lineage>
        <taxon>Eukaryota</taxon>
        <taxon>Fungi</taxon>
        <taxon>Dikarya</taxon>
        <taxon>Ascomycota</taxon>
        <taxon>Pezizomycotina</taxon>
        <taxon>Dothideomycetes</taxon>
        <taxon>Dothideomycetidae</taxon>
        <taxon>Mycosphaerellales</taxon>
        <taxon>Mycosphaerellaceae</taxon>
        <taxon>Dothistroma</taxon>
    </lineage>
</organism>
<dbReference type="PROSITE" id="PS00463">
    <property type="entry name" value="ZN2_CY6_FUNGAL_1"/>
    <property type="match status" value="1"/>
</dbReference>
<feature type="compositionally biased region" description="Basic residues" evidence="2">
    <location>
        <begin position="41"/>
        <end position="53"/>
    </location>
</feature>
<dbReference type="Gene3D" id="4.10.240.10">
    <property type="entry name" value="Zn(2)-C6 fungal-type DNA-binding domain"/>
    <property type="match status" value="1"/>
</dbReference>
<proteinExistence type="predicted"/>
<dbReference type="OMA" id="AQAICAC"/>
<keyword evidence="5" id="KW-1185">Reference proteome</keyword>
<dbReference type="PANTHER" id="PTHR47784">
    <property type="entry name" value="STEROL UPTAKE CONTROL PROTEIN 2"/>
    <property type="match status" value="1"/>
</dbReference>
<dbReference type="EMBL" id="KB446546">
    <property type="protein sequence ID" value="EME38908.1"/>
    <property type="molecule type" value="Genomic_DNA"/>
</dbReference>
<dbReference type="OrthoDB" id="416217at2759"/>
<evidence type="ECO:0000259" key="3">
    <source>
        <dbReference type="PROSITE" id="PS50048"/>
    </source>
</evidence>
<reference evidence="4 5" key="2">
    <citation type="journal article" date="2012" name="PLoS Pathog.">
        <title>Diverse lifestyles and strategies of plant pathogenesis encoded in the genomes of eighteen Dothideomycetes fungi.</title>
        <authorList>
            <person name="Ohm R.A."/>
            <person name="Feau N."/>
            <person name="Henrissat B."/>
            <person name="Schoch C.L."/>
            <person name="Horwitz B.A."/>
            <person name="Barry K.W."/>
            <person name="Condon B.J."/>
            <person name="Copeland A.C."/>
            <person name="Dhillon B."/>
            <person name="Glaser F."/>
            <person name="Hesse C.N."/>
            <person name="Kosti I."/>
            <person name="LaButti K."/>
            <person name="Lindquist E.A."/>
            <person name="Lucas S."/>
            <person name="Salamov A.A."/>
            <person name="Bradshaw R.E."/>
            <person name="Ciuffetti L."/>
            <person name="Hamelin R.C."/>
            <person name="Kema G.H.J."/>
            <person name="Lawrence C."/>
            <person name="Scott J.A."/>
            <person name="Spatafora J.W."/>
            <person name="Turgeon B.G."/>
            <person name="de Wit P.J.G.M."/>
            <person name="Zhong S."/>
            <person name="Goodwin S.B."/>
            <person name="Grigoriev I.V."/>
        </authorList>
    </citation>
    <scope>NUCLEOTIDE SEQUENCE [LARGE SCALE GENOMIC DNA]</scope>
    <source>
        <strain evidence="5">NZE10 / CBS 128990</strain>
    </source>
</reference>
<evidence type="ECO:0000313" key="4">
    <source>
        <dbReference type="EMBL" id="EME38908.1"/>
    </source>
</evidence>
<dbReference type="GO" id="GO:0008270">
    <property type="term" value="F:zinc ion binding"/>
    <property type="evidence" value="ECO:0007669"/>
    <property type="project" value="InterPro"/>
</dbReference>
<dbReference type="HOGENOM" id="CLU_024934_2_0_1"/>
<dbReference type="InterPro" id="IPR036864">
    <property type="entry name" value="Zn2-C6_fun-type_DNA-bd_sf"/>
</dbReference>
<accession>M2WIW3</accession>
<name>M2WIW3_DOTSN</name>
<dbReference type="PANTHER" id="PTHR47784:SF5">
    <property type="entry name" value="STEROL UPTAKE CONTROL PROTEIN 2"/>
    <property type="match status" value="1"/>
</dbReference>
<dbReference type="STRING" id="675120.M2WIW3"/>
<dbReference type="SUPFAM" id="SSF57701">
    <property type="entry name" value="Zn2/Cys6 DNA-binding domain"/>
    <property type="match status" value="1"/>
</dbReference>
<dbReference type="AlphaFoldDB" id="M2WIW3"/>
<dbReference type="PROSITE" id="PS50048">
    <property type="entry name" value="ZN2_CY6_FUNGAL_2"/>
    <property type="match status" value="1"/>
</dbReference>
<evidence type="ECO:0000313" key="5">
    <source>
        <dbReference type="Proteomes" id="UP000016933"/>
    </source>
</evidence>
<reference evidence="5" key="1">
    <citation type="journal article" date="2012" name="PLoS Genet.">
        <title>The genomes of the fungal plant pathogens Cladosporium fulvum and Dothistroma septosporum reveal adaptation to different hosts and lifestyles but also signatures of common ancestry.</title>
        <authorList>
            <person name="de Wit P.J.G.M."/>
            <person name="van der Burgt A."/>
            <person name="Oekmen B."/>
            <person name="Stergiopoulos I."/>
            <person name="Abd-Elsalam K.A."/>
            <person name="Aerts A.L."/>
            <person name="Bahkali A.H."/>
            <person name="Beenen H.G."/>
            <person name="Chettri P."/>
            <person name="Cox M.P."/>
            <person name="Datema E."/>
            <person name="de Vries R.P."/>
            <person name="Dhillon B."/>
            <person name="Ganley A.R."/>
            <person name="Griffiths S.A."/>
            <person name="Guo Y."/>
            <person name="Hamelin R.C."/>
            <person name="Henrissat B."/>
            <person name="Kabir M.S."/>
            <person name="Jashni M.K."/>
            <person name="Kema G."/>
            <person name="Klaubauf S."/>
            <person name="Lapidus A."/>
            <person name="Levasseur A."/>
            <person name="Lindquist E."/>
            <person name="Mehrabi R."/>
            <person name="Ohm R.A."/>
            <person name="Owen T.J."/>
            <person name="Salamov A."/>
            <person name="Schwelm A."/>
            <person name="Schijlen E."/>
            <person name="Sun H."/>
            <person name="van den Burg H.A."/>
            <person name="van Ham R.C.H.J."/>
            <person name="Zhang S."/>
            <person name="Goodwin S.B."/>
            <person name="Grigoriev I.V."/>
            <person name="Collemare J."/>
            <person name="Bradshaw R.E."/>
        </authorList>
    </citation>
    <scope>NUCLEOTIDE SEQUENCE [LARGE SCALE GENOMIC DNA]</scope>
    <source>
        <strain evidence="5">NZE10 / CBS 128990</strain>
    </source>
</reference>
<gene>
    <name evidence="4" type="ORF">DOTSEDRAFT_180893</name>
</gene>